<reference evidence="1 2" key="1">
    <citation type="journal article" date="2014" name="Mol. Plant">
        <title>Chromosome Scale Genome Assembly and Transcriptome Profiling of Nannochloropsis gaditana in Nitrogen Depletion.</title>
        <authorList>
            <person name="Corteggiani Carpinelli E."/>
            <person name="Telatin A."/>
            <person name="Vitulo N."/>
            <person name="Forcato C."/>
            <person name="D'Angelo M."/>
            <person name="Schiavon R."/>
            <person name="Vezzi A."/>
            <person name="Giacometti G.M."/>
            <person name="Morosinotto T."/>
            <person name="Valle G."/>
        </authorList>
    </citation>
    <scope>NUCLEOTIDE SEQUENCE [LARGE SCALE GENOMIC DNA]</scope>
    <source>
        <strain evidence="1 2">B-31</strain>
    </source>
</reference>
<protein>
    <submittedName>
        <fullName evidence="1">Uncharacterized protein</fullName>
    </submittedName>
</protein>
<dbReference type="OrthoDB" id="185122at2759"/>
<dbReference type="AlphaFoldDB" id="W7TW46"/>
<gene>
    <name evidence="1" type="ORF">Naga_100026g34</name>
</gene>
<dbReference type="Proteomes" id="UP000019335">
    <property type="component" value="Chromosome 1"/>
</dbReference>
<evidence type="ECO:0000313" key="2">
    <source>
        <dbReference type="Proteomes" id="UP000019335"/>
    </source>
</evidence>
<accession>W7TW46</accession>
<proteinExistence type="predicted"/>
<comment type="caution">
    <text evidence="1">The sequence shown here is derived from an EMBL/GenBank/DDBJ whole genome shotgun (WGS) entry which is preliminary data.</text>
</comment>
<evidence type="ECO:0000313" key="1">
    <source>
        <dbReference type="EMBL" id="EWM30362.1"/>
    </source>
</evidence>
<dbReference type="EMBL" id="AZIL01000037">
    <property type="protein sequence ID" value="EWM30362.1"/>
    <property type="molecule type" value="Genomic_DNA"/>
</dbReference>
<organism evidence="1 2">
    <name type="scientific">Nannochloropsis gaditana</name>
    <dbReference type="NCBI Taxonomy" id="72520"/>
    <lineage>
        <taxon>Eukaryota</taxon>
        <taxon>Sar</taxon>
        <taxon>Stramenopiles</taxon>
        <taxon>Ochrophyta</taxon>
        <taxon>Eustigmatophyceae</taxon>
        <taxon>Eustigmatales</taxon>
        <taxon>Monodopsidaceae</taxon>
        <taxon>Nannochloropsis</taxon>
    </lineage>
</organism>
<name>W7TW46_9STRA</name>
<keyword evidence="2" id="KW-1185">Reference proteome</keyword>
<sequence length="84" mass="9067">MPETRQDLGDLLDDVERALAKTYETMNSLISASKPTKGAVEDLAAYSFKFNLSLHNLQLATSDFASAANVKTIEPDTMQKSGGS</sequence>